<evidence type="ECO:0000313" key="1">
    <source>
        <dbReference type="EMBL" id="CDM60930.1"/>
    </source>
</evidence>
<name>W6RKZ7_9HYPH</name>
<dbReference type="KEGG" id="rhl:LPU83_pLPU83c_0368"/>
<dbReference type="Proteomes" id="UP000019443">
    <property type="component" value="Plasmid pLPU83c"/>
</dbReference>
<accession>W6RKZ7</accession>
<reference evidence="1" key="1">
    <citation type="submission" date="2013-11" db="EMBL/GenBank/DDBJ databases">
        <title>Draft genome sequence of the broad-host-range Rhizobium sp. LPU83 strain, a member of the low-genetic diversity Oregon-like Rhizobium sp. group.</title>
        <authorList>
            <person name="Wibberg D."/>
            <person name="Puehler A."/>
            <person name="Schlueter A."/>
        </authorList>
    </citation>
    <scope>NUCLEOTIDE SEQUENCE [LARGE SCALE GENOMIC DNA]</scope>
    <source>
        <strain evidence="1">LPU83</strain>
        <plasmid evidence="1">pLPU83c</plasmid>
    </source>
</reference>
<proteinExistence type="predicted"/>
<dbReference type="AlphaFoldDB" id="W6RKZ7"/>
<sequence length="37" mass="4376">MPIERALAQFGKHRLVHVYRLHFHGDALPLYLFTKTV</sequence>
<gene>
    <name evidence="1" type="ORF">LPU83_pLPU83c_0368</name>
</gene>
<keyword evidence="2" id="KW-1185">Reference proteome</keyword>
<geneLocation type="plasmid" evidence="1 2">
    <name>pLPU83c</name>
</geneLocation>
<dbReference type="EMBL" id="HG916854">
    <property type="protein sequence ID" value="CDM60930.1"/>
    <property type="molecule type" value="Genomic_DNA"/>
</dbReference>
<protein>
    <submittedName>
        <fullName evidence="1">Uncharacterized protein</fullName>
    </submittedName>
</protein>
<keyword evidence="1" id="KW-0614">Plasmid</keyword>
<dbReference type="HOGENOM" id="CLU_3347791_0_0_5"/>
<evidence type="ECO:0000313" key="2">
    <source>
        <dbReference type="Proteomes" id="UP000019443"/>
    </source>
</evidence>
<organism evidence="1 2">
    <name type="scientific">Rhizobium favelukesii</name>
    <dbReference type="NCBI Taxonomy" id="348824"/>
    <lineage>
        <taxon>Bacteria</taxon>
        <taxon>Pseudomonadati</taxon>
        <taxon>Pseudomonadota</taxon>
        <taxon>Alphaproteobacteria</taxon>
        <taxon>Hyphomicrobiales</taxon>
        <taxon>Rhizobiaceae</taxon>
        <taxon>Rhizobium/Agrobacterium group</taxon>
        <taxon>Rhizobium</taxon>
    </lineage>
</organism>